<keyword evidence="2 10" id="KW-0813">Transport</keyword>
<comment type="caution">
    <text evidence="12">The sequence shown here is derived from an EMBL/GenBank/DDBJ whole genome shotgun (WGS) entry which is preliminary data.</text>
</comment>
<comment type="subcellular location">
    <subcellularLocation>
        <location evidence="1 10">Cell membrane</location>
        <topology evidence="1 10">Multi-pass membrane protein</topology>
    </subcellularLocation>
</comment>
<evidence type="ECO:0000256" key="4">
    <source>
        <dbReference type="ARBA" id="ARBA00022692"/>
    </source>
</evidence>
<organism evidence="12 13">
    <name type="scientific">Paenibacillus radicis</name>
    <name type="common">ex Xue et al. 2023</name>
    <dbReference type="NCBI Taxonomy" id="2972489"/>
    <lineage>
        <taxon>Bacteria</taxon>
        <taxon>Bacillati</taxon>
        <taxon>Bacillota</taxon>
        <taxon>Bacilli</taxon>
        <taxon>Bacillales</taxon>
        <taxon>Paenibacillaceae</taxon>
        <taxon>Paenibacillus</taxon>
    </lineage>
</organism>
<accession>A0ABT1YMC6</accession>
<evidence type="ECO:0000313" key="12">
    <source>
        <dbReference type="EMBL" id="MCR8634326.1"/>
    </source>
</evidence>
<feature type="transmembrane region" description="Helical" evidence="10">
    <location>
        <begin position="353"/>
        <end position="377"/>
    </location>
</feature>
<keyword evidence="4 10" id="KW-0812">Transmembrane</keyword>
<dbReference type="NCBIfam" id="TIGR00831">
    <property type="entry name" value="a_cpa1"/>
    <property type="match status" value="1"/>
</dbReference>
<feature type="transmembrane region" description="Helical" evidence="10">
    <location>
        <begin position="156"/>
        <end position="176"/>
    </location>
</feature>
<dbReference type="InterPro" id="IPR004705">
    <property type="entry name" value="Cation/H_exchanger_CPA1_bac"/>
</dbReference>
<evidence type="ECO:0000256" key="10">
    <source>
        <dbReference type="RuleBase" id="RU366002"/>
    </source>
</evidence>
<keyword evidence="6 10" id="KW-0915">Sodium</keyword>
<evidence type="ECO:0000259" key="11">
    <source>
        <dbReference type="Pfam" id="PF00999"/>
    </source>
</evidence>
<name>A0ABT1YMC6_9BACL</name>
<feature type="transmembrane region" description="Helical" evidence="10">
    <location>
        <begin position="113"/>
        <end position="135"/>
    </location>
</feature>
<feature type="transmembrane region" description="Helical" evidence="10">
    <location>
        <begin position="389"/>
        <end position="412"/>
    </location>
</feature>
<evidence type="ECO:0000256" key="5">
    <source>
        <dbReference type="ARBA" id="ARBA00022989"/>
    </source>
</evidence>
<dbReference type="InterPro" id="IPR018422">
    <property type="entry name" value="Cation/H_exchanger_CPA1"/>
</dbReference>
<evidence type="ECO:0000256" key="8">
    <source>
        <dbReference type="ARBA" id="ARBA00023136"/>
    </source>
</evidence>
<evidence type="ECO:0000256" key="1">
    <source>
        <dbReference type="ARBA" id="ARBA00004651"/>
    </source>
</evidence>
<keyword evidence="8 10" id="KW-0472">Membrane</keyword>
<keyword evidence="3 10" id="KW-1003">Cell membrane</keyword>
<feature type="transmembrane region" description="Helical" evidence="10">
    <location>
        <begin position="225"/>
        <end position="254"/>
    </location>
</feature>
<keyword evidence="13" id="KW-1185">Reference proteome</keyword>
<evidence type="ECO:0000256" key="6">
    <source>
        <dbReference type="ARBA" id="ARBA00023053"/>
    </source>
</evidence>
<feature type="domain" description="Cation/H+ exchanger transmembrane" evidence="11">
    <location>
        <begin position="10"/>
        <end position="412"/>
    </location>
</feature>
<gene>
    <name evidence="12" type="ORF">NV381_24345</name>
</gene>
<protein>
    <submittedName>
        <fullName evidence="12">Na+/H+ antiporter</fullName>
    </submittedName>
</protein>
<dbReference type="PANTHER" id="PTHR10110">
    <property type="entry name" value="SODIUM/HYDROGEN EXCHANGER"/>
    <property type="match status" value="1"/>
</dbReference>
<keyword evidence="7 10" id="KW-0406">Ion transport</keyword>
<keyword evidence="10" id="KW-0050">Antiport</keyword>
<dbReference type="PANTHER" id="PTHR10110:SF86">
    <property type="entry name" value="SODIUM_HYDROGEN EXCHANGER 7"/>
    <property type="match status" value="1"/>
</dbReference>
<evidence type="ECO:0000256" key="7">
    <source>
        <dbReference type="ARBA" id="ARBA00023065"/>
    </source>
</evidence>
<comment type="similarity">
    <text evidence="10">Belongs to the monovalent cation:proton antiporter 1 (CPA1) transporter (TC 2.A.36) family.</text>
</comment>
<evidence type="ECO:0000256" key="2">
    <source>
        <dbReference type="ARBA" id="ARBA00022448"/>
    </source>
</evidence>
<sequence length="683" mass="74990">METFLDILVLISLVGISQVVHHLLPIIPVPLVQIALGIIVVLLPGHMHVPLEPELFFVLFIAPLLFQDGQRTPREELWSLKGPILLLAIGLVFATVLVGGYTIHALIPTIPLAAAFGLAAILSPTDVVAVGAIASRIHLPKKIHRLLEGEGLMNDASGLVAFKFAIAAAVTGVFSIQEASVSFVIVSVGGLIFGAFLSLVFIWFRSLLRRFGMEDVTVHMLIQILTPFVLFLMAEHAGLSGILAAVAGGIVHAVEQDRTRSSSLELKVVSESTWSVILFILNGLVFVILGLQIPDIVQHIFDDSMYSIIKALGYVVVIYVLLIALRFLWLYVFGHLSWMRRNKETKPTTWTPLLLLSVSGVRGAVTLAGAFTIPLFLDSGAPFPERNLIIFLAAGVILLSLVMASITLPLLIAKESPQPDTSSDDKETTAESRSIAAALGAVRQAQNDDSIAASIVIHAYELRLAGLMNGNSEVRINGRERQQELALRRLGIEKEKQLVEQLLQEGSIGVEDASRMQTNLKRAQLALTSPLHLWYILFSILFSKLAATLIPAKRAAFTPLSADHKKEMIRIKIQSLEAAVEGIHKTTLESPDSAATTTAARVIKRYNYIIAMLRDQLSSDPEKQRLNEQVKELEMIAIQAERDEIQSLFQQRLLTRQQYNKLQLMISIREADSIEEGMAVLSN</sequence>
<dbReference type="Proteomes" id="UP001300012">
    <property type="component" value="Unassembled WGS sequence"/>
</dbReference>
<evidence type="ECO:0000256" key="9">
    <source>
        <dbReference type="ARBA" id="ARBA00023201"/>
    </source>
</evidence>
<feature type="transmembrane region" description="Helical" evidence="10">
    <location>
        <begin position="6"/>
        <end position="24"/>
    </location>
</feature>
<dbReference type="EMBL" id="JANQBD010000019">
    <property type="protein sequence ID" value="MCR8634326.1"/>
    <property type="molecule type" value="Genomic_DNA"/>
</dbReference>
<evidence type="ECO:0000256" key="3">
    <source>
        <dbReference type="ARBA" id="ARBA00022475"/>
    </source>
</evidence>
<dbReference type="Pfam" id="PF00999">
    <property type="entry name" value="Na_H_Exchanger"/>
    <property type="match status" value="1"/>
</dbReference>
<proteinExistence type="inferred from homology"/>
<feature type="transmembrane region" description="Helical" evidence="10">
    <location>
        <begin position="311"/>
        <end position="333"/>
    </location>
</feature>
<comment type="function">
    <text evidence="10">Na(+)/H(+) antiporter that extrudes sodium in exchange for external protons.</text>
</comment>
<feature type="transmembrane region" description="Helical" evidence="10">
    <location>
        <begin position="55"/>
        <end position="72"/>
    </location>
</feature>
<feature type="transmembrane region" description="Helical" evidence="10">
    <location>
        <begin position="182"/>
        <end position="204"/>
    </location>
</feature>
<feature type="transmembrane region" description="Helical" evidence="10">
    <location>
        <begin position="533"/>
        <end position="552"/>
    </location>
</feature>
<feature type="transmembrane region" description="Helical" evidence="10">
    <location>
        <begin position="84"/>
        <end position="107"/>
    </location>
</feature>
<feature type="transmembrane region" description="Helical" evidence="10">
    <location>
        <begin position="274"/>
        <end position="291"/>
    </location>
</feature>
<dbReference type="Gene3D" id="6.10.140.1330">
    <property type="match status" value="1"/>
</dbReference>
<reference evidence="12 13" key="1">
    <citation type="submission" date="2022-08" db="EMBL/GenBank/DDBJ databases">
        <title>Paenibacillus endoradicis sp. nov., Paenibacillus radicibacter sp. nov and Paenibacillus pararadicis sp. nov., three cold-adapted plant growth-promoting bacteria isolated from root of Larix gmelinii in Great Khingan.</title>
        <authorList>
            <person name="Xue H."/>
        </authorList>
    </citation>
    <scope>NUCLEOTIDE SEQUENCE [LARGE SCALE GENOMIC DNA]</scope>
    <source>
        <strain evidence="12 13">N5-1-1-5</strain>
    </source>
</reference>
<evidence type="ECO:0000313" key="13">
    <source>
        <dbReference type="Proteomes" id="UP001300012"/>
    </source>
</evidence>
<keyword evidence="5 10" id="KW-1133">Transmembrane helix</keyword>
<dbReference type="InterPro" id="IPR006153">
    <property type="entry name" value="Cation/H_exchanger_TM"/>
</dbReference>
<keyword evidence="9 10" id="KW-0739">Sodium transport</keyword>
<dbReference type="RefSeq" id="WP_258215888.1">
    <property type="nucleotide sequence ID" value="NZ_JANQBD010000019.1"/>
</dbReference>